<dbReference type="Pfam" id="PF01370">
    <property type="entry name" value="Epimerase"/>
    <property type="match status" value="1"/>
</dbReference>
<dbReference type="EC" id="5.1.3.2" evidence="4"/>
<reference evidence="10" key="3">
    <citation type="submission" date="2023-05" db="EMBL/GenBank/DDBJ databases">
        <authorList>
            <person name="Smith C.H."/>
        </authorList>
    </citation>
    <scope>NUCLEOTIDE SEQUENCE</scope>
    <source>
        <strain evidence="10">CHS0354</strain>
        <tissue evidence="10">Mantle</tissue>
    </source>
</reference>
<gene>
    <name evidence="10" type="ORF">CHS0354_024025</name>
</gene>
<dbReference type="Proteomes" id="UP001195483">
    <property type="component" value="Unassembled WGS sequence"/>
</dbReference>
<evidence type="ECO:0000256" key="5">
    <source>
        <dbReference type="ARBA" id="ARBA00023027"/>
    </source>
</evidence>
<keyword evidence="6" id="KW-0299">Galactose metabolism</keyword>
<evidence type="ECO:0000256" key="2">
    <source>
        <dbReference type="ARBA" id="ARBA00001911"/>
    </source>
</evidence>
<dbReference type="InterPro" id="IPR036291">
    <property type="entry name" value="NAD(P)-bd_dom_sf"/>
</dbReference>
<dbReference type="Pfam" id="PF16363">
    <property type="entry name" value="GDP_Man_Dehyd"/>
    <property type="match status" value="1"/>
</dbReference>
<sequence>MKKILITGGLGYIGSHTVVEFIKKDLYDVIVVDNNSTSETWIKQQIETITVYGNPQHLPVTENSPTSIPESPYGMTKLMSEHILQDAVKSSSLKVVSLRYFNPVGAHESGLIGELPIGVPYYLVPFITQTAIGLRDKLVIHGNDYPTRDGTCIRDYIYITDLALAHLQALEFIEMSNHDTHWHIFNLGTGVGVTVLEAVQAFIKATKQPLKFEYGPRRPGDTIEIYANFDKAKKILGWMPKTSLESMMLSAWNWEKYVRSRS</sequence>
<dbReference type="GO" id="GO:0005829">
    <property type="term" value="C:cytosol"/>
    <property type="evidence" value="ECO:0007669"/>
    <property type="project" value="TreeGrafter"/>
</dbReference>
<evidence type="ECO:0000256" key="1">
    <source>
        <dbReference type="ARBA" id="ARBA00000083"/>
    </source>
</evidence>
<dbReference type="PANTHER" id="PTHR43725">
    <property type="entry name" value="UDP-GLUCOSE 4-EPIMERASE"/>
    <property type="match status" value="1"/>
</dbReference>
<evidence type="ECO:0000256" key="6">
    <source>
        <dbReference type="ARBA" id="ARBA00023144"/>
    </source>
</evidence>
<reference evidence="10" key="1">
    <citation type="journal article" date="2021" name="Genome Biol. Evol.">
        <title>A High-Quality Reference Genome for a Parasitic Bivalve with Doubly Uniparental Inheritance (Bivalvia: Unionida).</title>
        <authorList>
            <person name="Smith C.H."/>
        </authorList>
    </citation>
    <scope>NUCLEOTIDE SEQUENCE</scope>
    <source>
        <strain evidence="10">CHS0354</strain>
    </source>
</reference>
<dbReference type="SUPFAM" id="SSF51735">
    <property type="entry name" value="NAD(P)-binding Rossmann-fold domains"/>
    <property type="match status" value="1"/>
</dbReference>
<keyword evidence="11" id="KW-1185">Reference proteome</keyword>
<dbReference type="AlphaFoldDB" id="A0AAE0VLA4"/>
<protein>
    <recommendedName>
        <fullName evidence="4">UDP-glucose 4-epimerase</fullName>
        <ecNumber evidence="4">5.1.3.2</ecNumber>
    </recommendedName>
</protein>
<evidence type="ECO:0000313" key="10">
    <source>
        <dbReference type="EMBL" id="KAK3582478.1"/>
    </source>
</evidence>
<dbReference type="Gene3D" id="3.40.50.720">
    <property type="entry name" value="NAD(P)-binding Rossmann-like Domain"/>
    <property type="match status" value="2"/>
</dbReference>
<organism evidence="10 11">
    <name type="scientific">Potamilus streckersoni</name>
    <dbReference type="NCBI Taxonomy" id="2493646"/>
    <lineage>
        <taxon>Eukaryota</taxon>
        <taxon>Metazoa</taxon>
        <taxon>Spiralia</taxon>
        <taxon>Lophotrochozoa</taxon>
        <taxon>Mollusca</taxon>
        <taxon>Bivalvia</taxon>
        <taxon>Autobranchia</taxon>
        <taxon>Heteroconchia</taxon>
        <taxon>Palaeoheterodonta</taxon>
        <taxon>Unionida</taxon>
        <taxon>Unionoidea</taxon>
        <taxon>Unionidae</taxon>
        <taxon>Ambleminae</taxon>
        <taxon>Lampsilini</taxon>
        <taxon>Potamilus</taxon>
    </lineage>
</organism>
<keyword evidence="7" id="KW-0413">Isomerase</keyword>
<keyword evidence="5" id="KW-0520">NAD</keyword>
<comment type="caution">
    <text evidence="10">The sequence shown here is derived from an EMBL/GenBank/DDBJ whole genome shotgun (WGS) entry which is preliminary data.</text>
</comment>
<dbReference type="PRINTS" id="PR01713">
    <property type="entry name" value="NUCEPIMERASE"/>
</dbReference>
<dbReference type="InterPro" id="IPR001509">
    <property type="entry name" value="Epimerase_deHydtase"/>
</dbReference>
<comment type="catalytic activity">
    <reaction evidence="1">
        <text>UDP-alpha-D-glucose = UDP-alpha-D-galactose</text>
        <dbReference type="Rhea" id="RHEA:22168"/>
        <dbReference type="ChEBI" id="CHEBI:58885"/>
        <dbReference type="ChEBI" id="CHEBI:66914"/>
        <dbReference type="EC" id="5.1.3.2"/>
    </reaction>
</comment>
<accession>A0AAE0VLA4</accession>
<feature type="domain" description="NAD-dependent epimerase/dehydratase" evidence="8">
    <location>
        <begin position="4"/>
        <end position="43"/>
    </location>
</feature>
<dbReference type="InterPro" id="IPR016040">
    <property type="entry name" value="NAD(P)-bd_dom"/>
</dbReference>
<keyword evidence="6" id="KW-0119">Carbohydrate metabolism</keyword>
<dbReference type="Gene3D" id="3.90.25.10">
    <property type="entry name" value="UDP-galactose 4-epimerase, domain 1"/>
    <property type="match status" value="1"/>
</dbReference>
<proteinExistence type="predicted"/>
<dbReference type="GO" id="GO:0006012">
    <property type="term" value="P:galactose metabolic process"/>
    <property type="evidence" value="ECO:0007669"/>
    <property type="project" value="UniProtKB-KW"/>
</dbReference>
<dbReference type="EMBL" id="JAEAOA010001427">
    <property type="protein sequence ID" value="KAK3582478.1"/>
    <property type="molecule type" value="Genomic_DNA"/>
</dbReference>
<reference evidence="10" key="2">
    <citation type="journal article" date="2021" name="Genome Biol. Evol.">
        <title>Developing a high-quality reference genome for a parasitic bivalve with doubly uniparental inheritance (Bivalvia: Unionida).</title>
        <authorList>
            <person name="Smith C.H."/>
        </authorList>
    </citation>
    <scope>NUCLEOTIDE SEQUENCE</scope>
    <source>
        <strain evidence="10">CHS0354</strain>
        <tissue evidence="10">Mantle</tissue>
    </source>
</reference>
<evidence type="ECO:0000256" key="3">
    <source>
        <dbReference type="ARBA" id="ARBA00004947"/>
    </source>
</evidence>
<name>A0AAE0VLA4_9BIVA</name>
<comment type="pathway">
    <text evidence="3">Carbohydrate metabolism; galactose metabolism.</text>
</comment>
<evidence type="ECO:0000259" key="9">
    <source>
        <dbReference type="Pfam" id="PF16363"/>
    </source>
</evidence>
<feature type="domain" description="NAD(P)-binding" evidence="9">
    <location>
        <begin position="47"/>
        <end position="248"/>
    </location>
</feature>
<evidence type="ECO:0000259" key="8">
    <source>
        <dbReference type="Pfam" id="PF01370"/>
    </source>
</evidence>
<dbReference type="GO" id="GO:0003978">
    <property type="term" value="F:UDP-glucose 4-epimerase activity"/>
    <property type="evidence" value="ECO:0007669"/>
    <property type="project" value="UniProtKB-EC"/>
</dbReference>
<evidence type="ECO:0000313" key="11">
    <source>
        <dbReference type="Proteomes" id="UP001195483"/>
    </source>
</evidence>
<evidence type="ECO:0000256" key="7">
    <source>
        <dbReference type="ARBA" id="ARBA00023235"/>
    </source>
</evidence>
<evidence type="ECO:0000256" key="4">
    <source>
        <dbReference type="ARBA" id="ARBA00013189"/>
    </source>
</evidence>
<comment type="cofactor">
    <cofactor evidence="2">
        <name>NAD(+)</name>
        <dbReference type="ChEBI" id="CHEBI:57540"/>
    </cofactor>
</comment>
<dbReference type="PANTHER" id="PTHR43725:SF47">
    <property type="entry name" value="UDP-GLUCOSE 4-EPIMERASE"/>
    <property type="match status" value="1"/>
</dbReference>